<keyword evidence="4" id="KW-0539">Nucleus</keyword>
<protein>
    <recommendedName>
        <fullName evidence="6">BHLH domain-containing protein</fullName>
    </recommendedName>
</protein>
<evidence type="ECO:0000256" key="1">
    <source>
        <dbReference type="ARBA" id="ARBA00004123"/>
    </source>
</evidence>
<accession>A0ABP1B9G2</accession>
<dbReference type="Pfam" id="PF00010">
    <property type="entry name" value="HLH"/>
    <property type="match status" value="1"/>
</dbReference>
<keyword evidence="3" id="KW-0804">Transcription</keyword>
<dbReference type="PANTHER" id="PTHR12565">
    <property type="entry name" value="STEROL REGULATORY ELEMENT-BINDING PROTEIN"/>
    <property type="match status" value="1"/>
</dbReference>
<feature type="compositionally biased region" description="Low complexity" evidence="5">
    <location>
        <begin position="71"/>
        <end position="81"/>
    </location>
</feature>
<feature type="compositionally biased region" description="Basic and acidic residues" evidence="5">
    <location>
        <begin position="411"/>
        <end position="424"/>
    </location>
</feature>
<dbReference type="SUPFAM" id="SSF47459">
    <property type="entry name" value="HLH, helix-loop-helix DNA-binding domain"/>
    <property type="match status" value="1"/>
</dbReference>
<evidence type="ECO:0000256" key="5">
    <source>
        <dbReference type="SAM" id="MobiDB-lite"/>
    </source>
</evidence>
<feature type="compositionally biased region" description="Basic and acidic residues" evidence="5">
    <location>
        <begin position="450"/>
        <end position="466"/>
    </location>
</feature>
<organism evidence="7 8">
    <name type="scientific">Sphagnum jensenii</name>
    <dbReference type="NCBI Taxonomy" id="128206"/>
    <lineage>
        <taxon>Eukaryota</taxon>
        <taxon>Viridiplantae</taxon>
        <taxon>Streptophyta</taxon>
        <taxon>Embryophyta</taxon>
        <taxon>Bryophyta</taxon>
        <taxon>Sphagnophytina</taxon>
        <taxon>Sphagnopsida</taxon>
        <taxon>Sphagnales</taxon>
        <taxon>Sphagnaceae</taxon>
        <taxon>Sphagnum</taxon>
    </lineage>
</organism>
<dbReference type="InterPro" id="IPR036638">
    <property type="entry name" value="HLH_DNA-bd_sf"/>
</dbReference>
<name>A0ABP1B9G2_9BRYO</name>
<dbReference type="Gene3D" id="4.10.280.10">
    <property type="entry name" value="Helix-loop-helix DNA-binding domain"/>
    <property type="match status" value="1"/>
</dbReference>
<keyword evidence="8" id="KW-1185">Reference proteome</keyword>
<keyword evidence="2" id="KW-0805">Transcription regulation</keyword>
<evidence type="ECO:0000259" key="6">
    <source>
        <dbReference type="PROSITE" id="PS50888"/>
    </source>
</evidence>
<dbReference type="InterPro" id="IPR024097">
    <property type="entry name" value="bHLH_ZIP_TF"/>
</dbReference>
<feature type="region of interest" description="Disordered" evidence="5">
    <location>
        <begin position="144"/>
        <end position="170"/>
    </location>
</feature>
<feature type="region of interest" description="Disordered" evidence="5">
    <location>
        <begin position="373"/>
        <end position="424"/>
    </location>
</feature>
<feature type="compositionally biased region" description="Polar residues" evidence="5">
    <location>
        <begin position="1"/>
        <end position="16"/>
    </location>
</feature>
<feature type="compositionally biased region" description="Low complexity" evidence="5">
    <location>
        <begin position="23"/>
        <end position="34"/>
    </location>
</feature>
<proteinExistence type="predicted"/>
<dbReference type="EMBL" id="OZ023703">
    <property type="protein sequence ID" value="CAK9871720.1"/>
    <property type="molecule type" value="Genomic_DNA"/>
</dbReference>
<dbReference type="InterPro" id="IPR011598">
    <property type="entry name" value="bHLH_dom"/>
</dbReference>
<evidence type="ECO:0000256" key="4">
    <source>
        <dbReference type="ARBA" id="ARBA00023242"/>
    </source>
</evidence>
<feature type="region of interest" description="Disordered" evidence="5">
    <location>
        <begin position="322"/>
        <end position="357"/>
    </location>
</feature>
<dbReference type="PANTHER" id="PTHR12565:SF184">
    <property type="entry name" value="BHLH TRANSCRIPTION FACTOR"/>
    <property type="match status" value="1"/>
</dbReference>
<feature type="compositionally biased region" description="Polar residues" evidence="5">
    <location>
        <begin position="51"/>
        <end position="63"/>
    </location>
</feature>
<evidence type="ECO:0000313" key="7">
    <source>
        <dbReference type="EMBL" id="CAK9871720.1"/>
    </source>
</evidence>
<feature type="region of interest" description="Disordered" evidence="5">
    <location>
        <begin position="1"/>
        <end position="84"/>
    </location>
</feature>
<dbReference type="PROSITE" id="PS50888">
    <property type="entry name" value="BHLH"/>
    <property type="match status" value="1"/>
</dbReference>
<feature type="region of interest" description="Disordered" evidence="5">
    <location>
        <begin position="439"/>
        <end position="466"/>
    </location>
</feature>
<comment type="subcellular location">
    <subcellularLocation>
        <location evidence="1">Nucleus</location>
    </subcellularLocation>
</comment>
<evidence type="ECO:0000256" key="2">
    <source>
        <dbReference type="ARBA" id="ARBA00023015"/>
    </source>
</evidence>
<reference evidence="7 8" key="1">
    <citation type="submission" date="2024-03" db="EMBL/GenBank/DDBJ databases">
        <authorList>
            <consortium name="ELIXIR-Norway"/>
            <consortium name="Elixir Norway"/>
        </authorList>
    </citation>
    <scope>NUCLEOTIDE SEQUENCE [LARGE SCALE GENOMIC DNA]</scope>
</reference>
<sequence>MTTAMAPSDHASSLQSHGYIGVSAGASSSPSRRSTFLMAPASSPVMPPLYSRSQLVSDSNNKSTVEDSGVPSSSPSSSSSSFAKTILSHGNTPASASCAVWQSLTSEMMPSYFNAPGSETVSNIDGIRRSAAALLDYSPSLRNFDSHNNNNRPCSAFQNPQGSSSSPVELLSSTSSAMGFGAWPQRMPSDSNAMYFQASSMPDSMNPIPAATVPPAAALQEGRAAGLVTTSHHGLATNFSSDPGFVERAAMKFSSLNSNTNSSSLQQTPYYTTCMGSSGPADSRVKPARGGRSIAAAAGDANVKKLSRSSSSCCLTRLSAPVESKSMRQSPADETKSQAVMRDDKNKLDQATHGVGDDTSVTISMQETFEGATEIGTREGQSDQRSAAVLHGTEETRLKRQRSGGESISIGREEDAKSLTTTDHRSFNEKISDYAAAEEADFSPAGGSLSRKESSSKPRPDPSKQDFIHVRARRGQATDSHSLAERVRREKISERMKFLQDLVPGCNKITGKAVMLDEIINYVQSLQRQVEFLSMKLASVNPRFAFDDDHFLAKENLLSSHASTAPMLMMMMMDRPDSTTVLSYGHHQRPQQQQQNHVHNLQQPIPGTSTSVAAAISAPLLYSGFDAFGDNLSQLSSAWDRGELQSLVHTDSLQCRLNACCLPQELHCQMPTTGQMKMEL</sequence>
<feature type="domain" description="BHLH" evidence="6">
    <location>
        <begin position="476"/>
        <end position="526"/>
    </location>
</feature>
<gene>
    <name evidence="7" type="ORF">CSSPJE1EN2_LOCUS14357</name>
</gene>
<feature type="compositionally biased region" description="Basic and acidic residues" evidence="5">
    <location>
        <begin position="331"/>
        <end position="350"/>
    </location>
</feature>
<dbReference type="Proteomes" id="UP001497522">
    <property type="component" value="Chromosome 2"/>
</dbReference>
<evidence type="ECO:0000313" key="8">
    <source>
        <dbReference type="Proteomes" id="UP001497522"/>
    </source>
</evidence>
<feature type="compositionally biased region" description="Polar residues" evidence="5">
    <location>
        <begin position="144"/>
        <end position="162"/>
    </location>
</feature>
<evidence type="ECO:0000256" key="3">
    <source>
        <dbReference type="ARBA" id="ARBA00023163"/>
    </source>
</evidence>
<dbReference type="CDD" id="cd18919">
    <property type="entry name" value="bHLH_AtBPE_like"/>
    <property type="match status" value="1"/>
</dbReference>
<dbReference type="SMART" id="SM00353">
    <property type="entry name" value="HLH"/>
    <property type="match status" value="1"/>
</dbReference>